<evidence type="ECO:0000256" key="4">
    <source>
        <dbReference type="ARBA" id="ARBA00022679"/>
    </source>
</evidence>
<feature type="transmembrane region" description="Helical" evidence="10">
    <location>
        <begin position="61"/>
        <end position="89"/>
    </location>
</feature>
<accession>A0A1N7LQQ8</accession>
<evidence type="ECO:0000313" key="11">
    <source>
        <dbReference type="EMBL" id="PQA91850.1"/>
    </source>
</evidence>
<keyword evidence="4 9" id="KW-0808">Transferase</keyword>
<keyword evidence="3 9" id="KW-1003">Cell membrane</keyword>
<dbReference type="InterPro" id="IPR024194">
    <property type="entry name" value="Ac/AlaTfrase_AlgI/DltB"/>
</dbReference>
<dbReference type="GO" id="GO:0005886">
    <property type="term" value="C:plasma membrane"/>
    <property type="evidence" value="ECO:0007669"/>
    <property type="project" value="UniProtKB-SubCell"/>
</dbReference>
<feature type="transmembrane region" description="Helical" evidence="10">
    <location>
        <begin position="256"/>
        <end position="283"/>
    </location>
</feature>
<name>A0A1N7LQQ8_9FLAO</name>
<keyword evidence="7 9" id="KW-0472">Membrane</keyword>
<feature type="transmembrane region" description="Helical" evidence="10">
    <location>
        <begin position="438"/>
        <end position="459"/>
    </location>
</feature>
<protein>
    <submittedName>
        <fullName evidence="12">D-alanyl-lipoteichoic acid acyltransferase DltB, MBOAT superfamily</fullName>
    </submittedName>
    <submittedName>
        <fullName evidence="11">Membrane-bound O-acyltransferase family protein</fullName>
    </submittedName>
</protein>
<dbReference type="InterPro" id="IPR028362">
    <property type="entry name" value="AlgI"/>
</dbReference>
<dbReference type="GO" id="GO:0042121">
    <property type="term" value="P:alginic acid biosynthetic process"/>
    <property type="evidence" value="ECO:0007669"/>
    <property type="project" value="InterPro"/>
</dbReference>
<dbReference type="RefSeq" id="WP_076450872.1">
    <property type="nucleotide sequence ID" value="NZ_FTOJ01000003.1"/>
</dbReference>
<dbReference type="Proteomes" id="UP000238314">
    <property type="component" value="Unassembled WGS sequence"/>
</dbReference>
<feature type="transmembrane region" description="Helical" evidence="10">
    <location>
        <begin position="523"/>
        <end position="540"/>
    </location>
</feature>
<dbReference type="AlphaFoldDB" id="A0A1N7LQQ8"/>
<keyword evidence="14" id="KW-1185">Reference proteome</keyword>
<evidence type="ECO:0000256" key="2">
    <source>
        <dbReference type="ARBA" id="ARBA00010323"/>
    </source>
</evidence>
<keyword evidence="8 9" id="KW-0012">Acyltransferase</keyword>
<feature type="transmembrane region" description="Helical" evidence="10">
    <location>
        <begin position="406"/>
        <end position="426"/>
    </location>
</feature>
<dbReference type="Pfam" id="PF03062">
    <property type="entry name" value="MBOAT"/>
    <property type="match status" value="1"/>
</dbReference>
<comment type="subcellular location">
    <subcellularLocation>
        <location evidence="1">Cell membrane</location>
        <topology evidence="1">Multi-pass membrane protein</topology>
    </subcellularLocation>
</comment>
<dbReference type="EMBL" id="FTOJ01000003">
    <property type="protein sequence ID" value="SIS76168.1"/>
    <property type="molecule type" value="Genomic_DNA"/>
</dbReference>
<feature type="transmembrane region" description="Helical" evidence="10">
    <location>
        <begin position="329"/>
        <end position="349"/>
    </location>
</feature>
<dbReference type="GO" id="GO:0016746">
    <property type="term" value="F:acyltransferase activity"/>
    <property type="evidence" value="ECO:0007669"/>
    <property type="project" value="UniProtKB-KW"/>
</dbReference>
<keyword evidence="5 10" id="KW-0812">Transmembrane</keyword>
<evidence type="ECO:0000256" key="9">
    <source>
        <dbReference type="PIRNR" id="PIRNR016636"/>
    </source>
</evidence>
<evidence type="ECO:0000313" key="13">
    <source>
        <dbReference type="Proteomes" id="UP000186246"/>
    </source>
</evidence>
<sequence>MKQLENFFSSFDWNAFLNQFLYDPKNPLLFNNGFFVYFFTLFILLFFLLKNHHTARRYVFTFFSLYFFYKASGWFVGLVIVSAMINFALSNLIYRSKEKSGKISLLILSIIINLAILFYYKYTNFFITVSNEIFTTEFNPLHIILPIGISFFTFENLSYTIDVYRGDFKPAKKFTDYLLFLSFFPKLMMGPIVRAHDFVPQINKPYIISERDFSMGFYLIVSGLIKKLVISDYITLNLVNYIFDTPSLHTGLENLFAVYGYAMVIYCDFSGYSDIAIGIALWLGFKIPANFFSPYQSKNITEFWRRWHISLSSWLKDYLYIPLGGNKKFSVGSFIFVTLFLVGAFLMSVNLFKLNYIYASLVSVVLLLIFLLPAIITKNSKGIAANFNLLTTMLLGGFWHGASWNFIIWGAIHGVGLGIHKIWMLLTGKTFASFNNSIVYRVIMGIFTFHFVCFGWIFFRAENYDAAITMINQIIYNFDAEVFLPFYDNYKKVIWMIVFAMIIHFIPDDWAEKAVVKIKTVPLGVYIIVFFGFLILYGYFKSAEQVLPIYLQF</sequence>
<dbReference type="PIRSF" id="PIRSF500217">
    <property type="entry name" value="AlgI"/>
    <property type="match status" value="1"/>
</dbReference>
<comment type="similarity">
    <text evidence="2 9">Belongs to the membrane-bound acyltransferase family.</text>
</comment>
<dbReference type="InterPro" id="IPR004299">
    <property type="entry name" value="MBOAT_fam"/>
</dbReference>
<feature type="transmembrane region" description="Helical" evidence="10">
    <location>
        <begin position="141"/>
        <end position="157"/>
    </location>
</feature>
<feature type="transmembrane region" description="Helical" evidence="10">
    <location>
        <begin position="28"/>
        <end position="49"/>
    </location>
</feature>
<reference evidence="13" key="2">
    <citation type="submission" date="2017-01" db="EMBL/GenBank/DDBJ databases">
        <authorList>
            <person name="Varghese N."/>
            <person name="Submissions S."/>
        </authorList>
    </citation>
    <scope>NUCLEOTIDE SEQUENCE [LARGE SCALE GENOMIC DNA]</scope>
    <source>
        <strain evidence="13">DSM 21068</strain>
    </source>
</reference>
<dbReference type="STRING" id="551459.SAMN05421796_10310"/>
<gene>
    <name evidence="11" type="ORF">B0A70_12215</name>
    <name evidence="12" type="ORF">SAMN05421796_10310</name>
</gene>
<dbReference type="PANTHER" id="PTHR13285:SF23">
    <property type="entry name" value="TEICHOIC ACID D-ALANYLTRANSFERASE"/>
    <property type="match status" value="1"/>
</dbReference>
<dbReference type="PIRSF" id="PIRSF016636">
    <property type="entry name" value="AlgI_DltB"/>
    <property type="match status" value="1"/>
</dbReference>
<reference evidence="11 14" key="1">
    <citation type="submission" date="2016-11" db="EMBL/GenBank/DDBJ databases">
        <title>Whole genomes of Flavobacteriaceae.</title>
        <authorList>
            <person name="Stine C."/>
            <person name="Li C."/>
            <person name="Tadesse D."/>
        </authorList>
    </citation>
    <scope>NUCLEOTIDE SEQUENCE [LARGE SCALE GENOMIC DNA]</scope>
    <source>
        <strain evidence="11 14">DSM 21068</strain>
    </source>
</reference>
<dbReference type="EMBL" id="MUGO01000018">
    <property type="protein sequence ID" value="PQA91850.1"/>
    <property type="molecule type" value="Genomic_DNA"/>
</dbReference>
<dbReference type="OrthoDB" id="9805788at2"/>
<evidence type="ECO:0000256" key="6">
    <source>
        <dbReference type="ARBA" id="ARBA00022989"/>
    </source>
</evidence>
<dbReference type="InterPro" id="IPR051085">
    <property type="entry name" value="MB_O-acyltransferase"/>
</dbReference>
<keyword evidence="6 10" id="KW-1133">Transmembrane helix</keyword>
<feature type="transmembrane region" description="Helical" evidence="10">
    <location>
        <begin position="493"/>
        <end position="511"/>
    </location>
</feature>
<evidence type="ECO:0000313" key="12">
    <source>
        <dbReference type="EMBL" id="SIS76168.1"/>
    </source>
</evidence>
<reference evidence="12" key="3">
    <citation type="submission" date="2017-01" db="EMBL/GenBank/DDBJ databases">
        <authorList>
            <person name="Mah S.A."/>
            <person name="Swanson W.J."/>
            <person name="Moy G.W."/>
            <person name="Vacquier V.D."/>
        </authorList>
    </citation>
    <scope>NUCLEOTIDE SEQUENCE [LARGE SCALE GENOMIC DNA]</scope>
    <source>
        <strain evidence="12">DSM 21068</strain>
    </source>
</reference>
<evidence type="ECO:0000313" key="14">
    <source>
        <dbReference type="Proteomes" id="UP000238314"/>
    </source>
</evidence>
<dbReference type="PANTHER" id="PTHR13285">
    <property type="entry name" value="ACYLTRANSFERASE"/>
    <property type="match status" value="1"/>
</dbReference>
<proteinExistence type="inferred from homology"/>
<evidence type="ECO:0000256" key="7">
    <source>
        <dbReference type="ARBA" id="ARBA00023136"/>
    </source>
</evidence>
<evidence type="ECO:0000256" key="8">
    <source>
        <dbReference type="ARBA" id="ARBA00023315"/>
    </source>
</evidence>
<organism evidence="12 13">
    <name type="scientific">Chryseobacterium piscicola</name>
    <dbReference type="NCBI Taxonomy" id="551459"/>
    <lineage>
        <taxon>Bacteria</taxon>
        <taxon>Pseudomonadati</taxon>
        <taxon>Bacteroidota</taxon>
        <taxon>Flavobacteriia</taxon>
        <taxon>Flavobacteriales</taxon>
        <taxon>Weeksellaceae</taxon>
        <taxon>Chryseobacterium group</taxon>
        <taxon>Chryseobacterium</taxon>
    </lineage>
</organism>
<evidence type="ECO:0000256" key="5">
    <source>
        <dbReference type="ARBA" id="ARBA00022692"/>
    </source>
</evidence>
<dbReference type="Proteomes" id="UP000186246">
    <property type="component" value="Unassembled WGS sequence"/>
</dbReference>
<feature type="transmembrane region" description="Helical" evidence="10">
    <location>
        <begin position="101"/>
        <end position="120"/>
    </location>
</feature>
<evidence type="ECO:0000256" key="3">
    <source>
        <dbReference type="ARBA" id="ARBA00022475"/>
    </source>
</evidence>
<evidence type="ECO:0000256" key="10">
    <source>
        <dbReference type="SAM" id="Phobius"/>
    </source>
</evidence>
<feature type="transmembrane region" description="Helical" evidence="10">
    <location>
        <begin position="355"/>
        <end position="376"/>
    </location>
</feature>
<evidence type="ECO:0000256" key="1">
    <source>
        <dbReference type="ARBA" id="ARBA00004651"/>
    </source>
</evidence>